<accession>A0A4V1IQZ8</accession>
<dbReference type="InterPro" id="IPR057191">
    <property type="entry name" value="DUF7869"/>
</dbReference>
<dbReference type="OrthoDB" id="410478at2759"/>
<evidence type="ECO:0000259" key="1">
    <source>
        <dbReference type="Pfam" id="PF25273"/>
    </source>
</evidence>
<dbReference type="Pfam" id="PF25273">
    <property type="entry name" value="DUF7869"/>
    <property type="match status" value="1"/>
</dbReference>
<reference evidence="3" key="1">
    <citation type="journal article" date="2018" name="Nat. Microbiol.">
        <title>Leveraging single-cell genomics to expand the fungal tree of life.</title>
        <authorList>
            <person name="Ahrendt S.R."/>
            <person name="Quandt C.A."/>
            <person name="Ciobanu D."/>
            <person name="Clum A."/>
            <person name="Salamov A."/>
            <person name="Andreopoulos B."/>
            <person name="Cheng J.F."/>
            <person name="Woyke T."/>
            <person name="Pelin A."/>
            <person name="Henrissat B."/>
            <person name="Reynolds N.K."/>
            <person name="Benny G.L."/>
            <person name="Smith M.E."/>
            <person name="James T.Y."/>
            <person name="Grigoriev I.V."/>
        </authorList>
    </citation>
    <scope>NUCLEOTIDE SEQUENCE [LARGE SCALE GENOMIC DNA]</scope>
</reference>
<feature type="domain" description="DUF7869" evidence="1">
    <location>
        <begin position="122"/>
        <end position="192"/>
    </location>
</feature>
<keyword evidence="3" id="KW-1185">Reference proteome</keyword>
<dbReference type="AlphaFoldDB" id="A0A4V1IQZ8"/>
<evidence type="ECO:0000313" key="3">
    <source>
        <dbReference type="Proteomes" id="UP000269721"/>
    </source>
</evidence>
<protein>
    <recommendedName>
        <fullName evidence="1">DUF7869 domain-containing protein</fullName>
    </recommendedName>
</protein>
<organism evidence="2 3">
    <name type="scientific">Blyttiomyces helicus</name>
    <dbReference type="NCBI Taxonomy" id="388810"/>
    <lineage>
        <taxon>Eukaryota</taxon>
        <taxon>Fungi</taxon>
        <taxon>Fungi incertae sedis</taxon>
        <taxon>Chytridiomycota</taxon>
        <taxon>Chytridiomycota incertae sedis</taxon>
        <taxon>Chytridiomycetes</taxon>
        <taxon>Chytridiomycetes incertae sedis</taxon>
        <taxon>Blyttiomyces</taxon>
    </lineage>
</organism>
<dbReference type="Proteomes" id="UP000269721">
    <property type="component" value="Unassembled WGS sequence"/>
</dbReference>
<dbReference type="EMBL" id="KZ996804">
    <property type="protein sequence ID" value="RKO88307.1"/>
    <property type="molecule type" value="Genomic_DNA"/>
</dbReference>
<proteinExistence type="predicted"/>
<name>A0A4V1IQZ8_9FUNG</name>
<evidence type="ECO:0000313" key="2">
    <source>
        <dbReference type="EMBL" id="RKO88307.1"/>
    </source>
</evidence>
<sequence>MLLANLFRNNLNSMPLSLSMAWTKAKPTFLIFSTNPRPLTVSYAFALISPAPSITGPNAASISLMSFSILTIPISLSPSSVTLFSSFKLGPKNFHHSLTTPPKKTRISLSFAPLPFSFIWIFFEAIQVDFLPVGHTHENVEQMFLCFTRAINCTNLETPQILWDTINHSYQFSQPPVLINHIANFRDLLTRIREGLLKVKLEVSDPSFRSNDCFPLRDDLPPTISRFNCELPLKPVHPDSELIEGLLSDQLLSLYTEPKLNGIMPSKIPNLWGNNLIPAVKQDVHLSQATLAKKIVVGQFVVCFASGRDYQLGDLTYPAGIPWVAQNVDICDDYKFNVWWFRPQGLASTDPICEPLVGLETNRW</sequence>
<gene>
    <name evidence="2" type="ORF">BDK51DRAFT_39368</name>
</gene>